<sequence>MKIVGTENAIKRETTFLFDLDVEVNLIADLTEYEEDSILKQRKHLLSKLFDITPEQVDDPHYWINL</sequence>
<dbReference type="Proteomes" id="UP001576780">
    <property type="component" value="Unassembled WGS sequence"/>
</dbReference>
<protein>
    <submittedName>
        <fullName evidence="1">Uncharacterized protein</fullName>
    </submittedName>
</protein>
<evidence type="ECO:0000313" key="1">
    <source>
        <dbReference type="EMBL" id="MFB2839309.1"/>
    </source>
</evidence>
<organism evidence="1 2">
    <name type="scientific">Floridaenema evergladense BLCC-F167</name>
    <dbReference type="NCBI Taxonomy" id="3153639"/>
    <lineage>
        <taxon>Bacteria</taxon>
        <taxon>Bacillati</taxon>
        <taxon>Cyanobacteriota</taxon>
        <taxon>Cyanophyceae</taxon>
        <taxon>Oscillatoriophycideae</taxon>
        <taxon>Aerosakkonematales</taxon>
        <taxon>Aerosakkonemataceae</taxon>
        <taxon>Floridanema</taxon>
        <taxon>Floridanema evergladense</taxon>
    </lineage>
</organism>
<name>A0ABV4WW19_9CYAN</name>
<proteinExistence type="predicted"/>
<dbReference type="EMBL" id="JBHFNT010000303">
    <property type="protein sequence ID" value="MFB2839309.1"/>
    <property type="molecule type" value="Genomic_DNA"/>
</dbReference>
<comment type="caution">
    <text evidence="1">The sequence shown here is derived from an EMBL/GenBank/DDBJ whole genome shotgun (WGS) entry which is preliminary data.</text>
</comment>
<dbReference type="RefSeq" id="WP_413281586.1">
    <property type="nucleotide sequence ID" value="NZ_JBHFNT010000303.1"/>
</dbReference>
<evidence type="ECO:0000313" key="2">
    <source>
        <dbReference type="Proteomes" id="UP001576780"/>
    </source>
</evidence>
<keyword evidence="2" id="KW-1185">Reference proteome</keyword>
<accession>A0ABV4WW19</accession>
<reference evidence="1 2" key="1">
    <citation type="submission" date="2024-09" db="EMBL/GenBank/DDBJ databases">
        <title>Floridaenema gen nov. (Aerosakkonemataceae, Aerosakkonematales ord. nov., Cyanobacteria) from benthic tropical and subtropical fresh waters, with the description of four new species.</title>
        <authorList>
            <person name="Moretto J.A."/>
            <person name="Berthold D.E."/>
            <person name="Lefler F.W."/>
            <person name="Huang I.-S."/>
            <person name="Laughinghouse H. IV."/>
        </authorList>
    </citation>
    <scope>NUCLEOTIDE SEQUENCE [LARGE SCALE GENOMIC DNA]</scope>
    <source>
        <strain evidence="1 2">BLCC-F167</strain>
    </source>
</reference>
<gene>
    <name evidence="1" type="ORF">ACE1CA_32870</name>
</gene>